<name>A0A7K0CZG5_9NOCA</name>
<accession>A0A7K0CZG5</accession>
<feature type="transmembrane region" description="Helical" evidence="1">
    <location>
        <begin position="84"/>
        <end position="106"/>
    </location>
</feature>
<gene>
    <name evidence="2" type="ORF">NRB20_11330</name>
</gene>
<feature type="transmembrane region" description="Helical" evidence="1">
    <location>
        <begin position="164"/>
        <end position="184"/>
    </location>
</feature>
<evidence type="ECO:0000256" key="1">
    <source>
        <dbReference type="SAM" id="Phobius"/>
    </source>
</evidence>
<keyword evidence="1" id="KW-0472">Membrane</keyword>
<protein>
    <recommendedName>
        <fullName evidence="4">Transmembrane protein</fullName>
    </recommendedName>
</protein>
<reference evidence="2 3" key="1">
    <citation type="submission" date="2019-10" db="EMBL/GenBank/DDBJ databases">
        <title>Nocardia macrotermitis sp. nov. and Nocardia aurantia sp. nov., isolated from the gut of fungus growing-termite Macrotermes natalensis.</title>
        <authorList>
            <person name="Benndorf R."/>
            <person name="Schwitalla J."/>
            <person name="Martin K."/>
            <person name="De Beer W."/>
            <person name="Kaster A.-K."/>
            <person name="Vollmers J."/>
            <person name="Poulsen M."/>
            <person name="Beemelmanns C."/>
        </authorList>
    </citation>
    <scope>NUCLEOTIDE SEQUENCE [LARGE SCALE GENOMIC DNA]</scope>
    <source>
        <strain evidence="2 3">RB20</strain>
    </source>
</reference>
<proteinExistence type="predicted"/>
<feature type="transmembrane region" description="Helical" evidence="1">
    <location>
        <begin position="28"/>
        <end position="46"/>
    </location>
</feature>
<organism evidence="2 3">
    <name type="scientific">Nocardia macrotermitis</name>
    <dbReference type="NCBI Taxonomy" id="2585198"/>
    <lineage>
        <taxon>Bacteria</taxon>
        <taxon>Bacillati</taxon>
        <taxon>Actinomycetota</taxon>
        <taxon>Actinomycetes</taxon>
        <taxon>Mycobacteriales</taxon>
        <taxon>Nocardiaceae</taxon>
        <taxon>Nocardia</taxon>
    </lineage>
</organism>
<evidence type="ECO:0008006" key="4">
    <source>
        <dbReference type="Google" id="ProtNLM"/>
    </source>
</evidence>
<keyword evidence="1" id="KW-1133">Transmembrane helix</keyword>
<feature type="transmembrane region" description="Helical" evidence="1">
    <location>
        <begin position="112"/>
        <end position="132"/>
    </location>
</feature>
<dbReference type="OrthoDB" id="960912at2"/>
<keyword evidence="1" id="KW-0812">Transmembrane</keyword>
<evidence type="ECO:0000313" key="2">
    <source>
        <dbReference type="EMBL" id="MQY18064.1"/>
    </source>
</evidence>
<feature type="transmembrane region" description="Helical" evidence="1">
    <location>
        <begin position="52"/>
        <end position="72"/>
    </location>
</feature>
<dbReference type="RefSeq" id="WP_153408096.1">
    <property type="nucleotide sequence ID" value="NZ_WEGK01000002.1"/>
</dbReference>
<feature type="transmembrane region" description="Helical" evidence="1">
    <location>
        <begin position="139"/>
        <end position="158"/>
    </location>
</feature>
<dbReference type="EMBL" id="WEGK01000002">
    <property type="protein sequence ID" value="MQY18064.1"/>
    <property type="molecule type" value="Genomic_DNA"/>
</dbReference>
<dbReference type="AlphaFoldDB" id="A0A7K0CZG5"/>
<comment type="caution">
    <text evidence="2">The sequence shown here is derived from an EMBL/GenBank/DDBJ whole genome shotgun (WGS) entry which is preliminary data.</text>
</comment>
<keyword evidence="3" id="KW-1185">Reference proteome</keyword>
<dbReference type="Proteomes" id="UP000438448">
    <property type="component" value="Unassembled WGS sequence"/>
</dbReference>
<sequence>MSSPFATADRDIAPVSTTGSTRTLRNLYYVRFAFAVVWAVLLMTVAKTITPGTTVLLAIYPLFDLAAAVVDLRSSGATRARTPLYINMALSLAATVALCAAATSGIPDVLRAWGIWAITAGIVQLVVAILRYRLGGQWAMILSGGISVLAGSSFIAMAGGPNAALTSVAGYAVLGGVFFLISAIRLHRVAARAE</sequence>
<evidence type="ECO:0000313" key="3">
    <source>
        <dbReference type="Proteomes" id="UP000438448"/>
    </source>
</evidence>